<name>A0A7X0RSD2_9BACL</name>
<feature type="coiled-coil region" evidence="1">
    <location>
        <begin position="127"/>
        <end position="161"/>
    </location>
</feature>
<evidence type="ECO:0000313" key="4">
    <source>
        <dbReference type="Proteomes" id="UP000547209"/>
    </source>
</evidence>
<sequence length="368" mass="40705">MERLQTQIAELENDIKKLQDDASNAVDADQALEIKGEIAAHEEDLRLKRDELEKIQKAEEVAQVIAASTDTFKVGDTVFTLEQLTADENSAKIIRKGLEALGEQLTVKSVKWLSDITALRTEYESKLAEKDAVIDVLNKNAEDLQDTNAKQHMDLEQVSAERDHLAQRVREQDTIIQQKNGELDDLRVQLAQGAVNAVKVINIDSTDDVEAAARAVKARIDADNRRKEAERQAAKRRIYNVQEINNVKSTAQYADTDEWFEFNPLYIAQYVVLNEDELARFREENSAKNIETETDVAGPVDVVAPSVEAPPLATEGQFQGESGDGSPVGEGQPSEGGTVAEVTREEFDALKKQVSEIASQVFGNQSAA</sequence>
<evidence type="ECO:0000256" key="1">
    <source>
        <dbReference type="SAM" id="Coils"/>
    </source>
</evidence>
<evidence type="ECO:0000313" key="3">
    <source>
        <dbReference type="EMBL" id="MBB6672613.1"/>
    </source>
</evidence>
<keyword evidence="4" id="KW-1185">Reference proteome</keyword>
<feature type="region of interest" description="Disordered" evidence="2">
    <location>
        <begin position="313"/>
        <end position="339"/>
    </location>
</feature>
<dbReference type="Proteomes" id="UP000547209">
    <property type="component" value="Unassembled WGS sequence"/>
</dbReference>
<gene>
    <name evidence="3" type="ORF">H7C19_18180</name>
</gene>
<evidence type="ECO:0000256" key="2">
    <source>
        <dbReference type="SAM" id="MobiDB-lite"/>
    </source>
</evidence>
<dbReference type="AlphaFoldDB" id="A0A7X0RSD2"/>
<proteinExistence type="predicted"/>
<dbReference type="RefSeq" id="WP_185144114.1">
    <property type="nucleotide sequence ID" value="NZ_JACJVP010000029.1"/>
</dbReference>
<reference evidence="3 4" key="1">
    <citation type="submission" date="2020-08" db="EMBL/GenBank/DDBJ databases">
        <title>Cohnella phylogeny.</title>
        <authorList>
            <person name="Dunlap C."/>
        </authorList>
    </citation>
    <scope>NUCLEOTIDE SEQUENCE [LARGE SCALE GENOMIC DNA]</scope>
    <source>
        <strain evidence="3 4">DSM 28246</strain>
    </source>
</reference>
<organism evidence="3 4">
    <name type="scientific">Cohnella nanjingensis</name>
    <dbReference type="NCBI Taxonomy" id="1387779"/>
    <lineage>
        <taxon>Bacteria</taxon>
        <taxon>Bacillati</taxon>
        <taxon>Bacillota</taxon>
        <taxon>Bacilli</taxon>
        <taxon>Bacillales</taxon>
        <taxon>Paenibacillaceae</taxon>
        <taxon>Cohnella</taxon>
    </lineage>
</organism>
<accession>A0A7X0RSD2</accession>
<comment type="caution">
    <text evidence="3">The sequence shown here is derived from an EMBL/GenBank/DDBJ whole genome shotgun (WGS) entry which is preliminary data.</text>
</comment>
<protein>
    <recommendedName>
        <fullName evidence="5">Coil containing protein</fullName>
    </recommendedName>
</protein>
<feature type="coiled-coil region" evidence="1">
    <location>
        <begin position="1"/>
        <end position="58"/>
    </location>
</feature>
<dbReference type="EMBL" id="JACJVP010000029">
    <property type="protein sequence ID" value="MBB6672613.1"/>
    <property type="molecule type" value="Genomic_DNA"/>
</dbReference>
<keyword evidence="1" id="KW-0175">Coiled coil</keyword>
<evidence type="ECO:0008006" key="5">
    <source>
        <dbReference type="Google" id="ProtNLM"/>
    </source>
</evidence>